<comment type="caution">
    <text evidence="2">The sequence shown here is derived from an EMBL/GenBank/DDBJ whole genome shotgun (WGS) entry which is preliminary data.</text>
</comment>
<reference evidence="3" key="1">
    <citation type="submission" date="2016-06" db="EMBL/GenBank/DDBJ databases">
        <title>Draft genome sequence of Desulfoplanes formicivorans strain Pf12B.</title>
        <authorList>
            <person name="Watanabe M."/>
            <person name="Kojima H."/>
            <person name="Fukui M."/>
        </authorList>
    </citation>
    <scope>NUCLEOTIDE SEQUENCE [LARGE SCALE GENOMIC DNA]</scope>
    <source>
        <strain evidence="3">Pf12B</strain>
    </source>
</reference>
<feature type="signal peptide" evidence="1">
    <location>
        <begin position="1"/>
        <end position="22"/>
    </location>
</feature>
<dbReference type="AlphaFoldDB" id="A0A194AJU6"/>
<evidence type="ECO:0000313" key="3">
    <source>
        <dbReference type="Proteomes" id="UP000095200"/>
    </source>
</evidence>
<sequence>MKKNTSIVLVLALIFVMGFTQSGTCAGTDPHGLSPANDMTFLPHLAGLRNKVFKNRDGQSKHLSEAIVLRQSTIKNGQAKVLPGGLFYISETSGDARPLMRDPFLLLGEHAYLVDLSTEKKIFNDVSITKGERKPFGTTGYRLWFDYSTDHYQKPYGEFAVISPSGGWPLEFPIASKFSGREDTRTLDLKEGMTSQLLQFYMDKTYYLGASKYVAKDIEFDTATFSSIEFPVVTRATFALERPVTLEVRQEDYRLYMDKRIYAYRQPNGFLVKVTNFTGSKVLAEKLIQPATAQNYKNRNDAKDRYVLNVPEEDMRVELVIDPTFLKNSDFTPWATHKAHGFGSGHLSFVIYRNLISVENNQPWPLDKRYNVVLEANPKTGMLQRLLLENNETITLDAANASYDGPTKYSEIWNRPAFKVVAKDFGPKTVHTLYVRDYYGMRTDNMVMWPSEGKENLDFFLGSSPVLEPIIESSFLQRLADSSLGAIIEESRFSSYPKVVSSSEFYEPDHTAPLVARFKGLKRKIFRNRNHEKLLSAEAVFIRGSYVDYKNGRIVIPPAGLCYTTRNARNIRTLAAEPFFMLGKKAYLTTFTSGTYVLKNLNLDFWKNQPMGDGNLMYWQDQLLGVRNKALRYTGMTYLDDRPVGSLSLMKYSGNRWGSHFFIAQGFDQNDPGNRYYMPEVFAEGATFIVPEYVGSNYVRIKEFATPSINAISYTLSKPKSELLQSGDTVPLGDKILRCTSVDEQCGTVGVEIIDASGTVLASKVLGPLNTVTNSLLPQHMETARKMQLRLGPVMVEMDVKKPFKQGKAQLYTYTGIEDMKRDTPYKHDPRFMVRPDVCGHCYQFNELLLDNPQQIVLDKDHPTYEGPKDADGQPLFKIVIDSFDGEMIMAWHIEGHHRGRVCTTGNLAFRPRNNVDVLLGINGTIEGFLRLSMLPRLAFRDAWRTGHAAPATTISGAVNTGGSAHIRR</sequence>
<protein>
    <submittedName>
        <fullName evidence="2">Uncharacterized protein</fullName>
    </submittedName>
</protein>
<evidence type="ECO:0000256" key="1">
    <source>
        <dbReference type="SAM" id="SignalP"/>
    </source>
</evidence>
<dbReference type="EMBL" id="BDFE01000017">
    <property type="protein sequence ID" value="GAU09515.1"/>
    <property type="molecule type" value="Genomic_DNA"/>
</dbReference>
<dbReference type="RefSeq" id="WP_069859728.1">
    <property type="nucleotide sequence ID" value="NZ_BDFE01000017.1"/>
</dbReference>
<name>A0A194AJU6_9BACT</name>
<dbReference type="OrthoDB" id="5464390at2"/>
<dbReference type="STRING" id="1592317.DPF_2242"/>
<organism evidence="2 3">
    <name type="scientific">Desulfoplanes formicivorans</name>
    <dbReference type="NCBI Taxonomy" id="1592317"/>
    <lineage>
        <taxon>Bacteria</taxon>
        <taxon>Pseudomonadati</taxon>
        <taxon>Thermodesulfobacteriota</taxon>
        <taxon>Desulfovibrionia</taxon>
        <taxon>Desulfovibrionales</taxon>
        <taxon>Desulfoplanaceae</taxon>
        <taxon>Desulfoplanes</taxon>
    </lineage>
</organism>
<gene>
    <name evidence="2" type="ORF">DPF_2242</name>
</gene>
<proteinExistence type="predicted"/>
<dbReference type="Proteomes" id="UP000095200">
    <property type="component" value="Unassembled WGS sequence"/>
</dbReference>
<feature type="chain" id="PRO_5008507640" evidence="1">
    <location>
        <begin position="23"/>
        <end position="969"/>
    </location>
</feature>
<accession>A0A194AJU6</accession>
<evidence type="ECO:0000313" key="2">
    <source>
        <dbReference type="EMBL" id="GAU09515.1"/>
    </source>
</evidence>
<keyword evidence="1" id="KW-0732">Signal</keyword>
<keyword evidence="3" id="KW-1185">Reference proteome</keyword>